<dbReference type="EMBL" id="MCGR01000093">
    <property type="protein sequence ID" value="ORY54988.1"/>
    <property type="molecule type" value="Genomic_DNA"/>
</dbReference>
<dbReference type="InParanoid" id="A0A1Y2D6S9"/>
<evidence type="ECO:0000256" key="3">
    <source>
        <dbReference type="ARBA" id="ARBA00022989"/>
    </source>
</evidence>
<dbReference type="PROSITE" id="PS50850">
    <property type="entry name" value="MFS"/>
    <property type="match status" value="1"/>
</dbReference>
<dbReference type="InterPro" id="IPR011701">
    <property type="entry name" value="MFS"/>
</dbReference>
<feature type="transmembrane region" description="Helical" evidence="6">
    <location>
        <begin position="148"/>
        <end position="172"/>
    </location>
</feature>
<dbReference type="PROSITE" id="PS00216">
    <property type="entry name" value="SUGAR_TRANSPORT_1"/>
    <property type="match status" value="1"/>
</dbReference>
<dbReference type="InterPro" id="IPR036259">
    <property type="entry name" value="MFS_trans_sf"/>
</dbReference>
<dbReference type="AlphaFoldDB" id="A0A1Y2D6S9"/>
<keyword evidence="9" id="KW-1185">Reference proteome</keyword>
<protein>
    <submittedName>
        <fullName evidence="8">Major facilitator superfamily domain-containing protein</fullName>
    </submittedName>
</protein>
<feature type="transmembrane region" description="Helical" evidence="6">
    <location>
        <begin position="57"/>
        <end position="74"/>
    </location>
</feature>
<dbReference type="Gene3D" id="1.20.1250.20">
    <property type="entry name" value="MFS general substrate transporter like domains"/>
    <property type="match status" value="1"/>
</dbReference>
<dbReference type="PANTHER" id="PTHR23502">
    <property type="entry name" value="MAJOR FACILITATOR SUPERFAMILY"/>
    <property type="match status" value="1"/>
</dbReference>
<gene>
    <name evidence="8" type="ORF">BCR35DRAFT_310166</name>
</gene>
<dbReference type="GO" id="GO:0042908">
    <property type="term" value="P:xenobiotic transport"/>
    <property type="evidence" value="ECO:0007669"/>
    <property type="project" value="UniProtKB-ARBA"/>
</dbReference>
<keyword evidence="2 6" id="KW-0812">Transmembrane</keyword>
<sequence length="498" mass="53918">MAQVEKDPSTASAPPPPEPKVEADGYATNATDALALFNLVSAEQPAHPMHWPAWKRWSIVTIYCFLQVFVSMLSTEYVSVEFLIQERWGGSTQVVTLGQSMFIVGTVVGPAFLGPASDMLGRKWIYVAAMTFYAIVNFGIAYPTGLPMLVIFMFLAGMTGSVALVNVAGTIADLFGDEAGSAQAMALFAASANIGPSLGSPVGEWIAENASMGFKWVGLINVIVAFAFSASLCFIPETLPKIVIPRSKNISGEADNEVAHVLASTKVSLRAELYFSATMAMKIMFGEPIVAALGITNGLAFGIVFLYLDGVFDVFAVNNGLSYISADLSYLNFAAGVIIMFIFFVPLQTYLVKRDRRKTEGQVRPEARFLLSLVTVWGMPVGLLWFAWTSYGNVSYWSPIIAGTVVAIADTLAWLSMLCYITDSYTNVAGSAIAAFLIPSFTIAAACAHLGVLLFERESTQWAFTILGLCSLSVVGIVNILYFFGPQLRRRSKYARTF</sequence>
<evidence type="ECO:0000313" key="8">
    <source>
        <dbReference type="EMBL" id="ORY54988.1"/>
    </source>
</evidence>
<feature type="transmembrane region" description="Helical" evidence="6">
    <location>
        <begin position="289"/>
        <end position="308"/>
    </location>
</feature>
<organism evidence="8 9">
    <name type="scientific">Leucosporidium creatinivorum</name>
    <dbReference type="NCBI Taxonomy" id="106004"/>
    <lineage>
        <taxon>Eukaryota</taxon>
        <taxon>Fungi</taxon>
        <taxon>Dikarya</taxon>
        <taxon>Basidiomycota</taxon>
        <taxon>Pucciniomycotina</taxon>
        <taxon>Microbotryomycetes</taxon>
        <taxon>Leucosporidiales</taxon>
        <taxon>Leucosporidium</taxon>
    </lineage>
</organism>
<proteinExistence type="predicted"/>
<feature type="transmembrane region" description="Helical" evidence="6">
    <location>
        <begin position="461"/>
        <end position="484"/>
    </location>
</feature>
<comment type="subcellular location">
    <subcellularLocation>
        <location evidence="1">Membrane</location>
        <topology evidence="1">Multi-pass membrane protein</topology>
    </subcellularLocation>
</comment>
<dbReference type="PANTHER" id="PTHR23502:SF36">
    <property type="entry name" value="MEMBRANE TRANSPORTER"/>
    <property type="match status" value="1"/>
</dbReference>
<keyword evidence="4 6" id="KW-0472">Membrane</keyword>
<feature type="transmembrane region" description="Helical" evidence="6">
    <location>
        <begin position="400"/>
        <end position="421"/>
    </location>
</feature>
<evidence type="ECO:0000256" key="5">
    <source>
        <dbReference type="SAM" id="MobiDB-lite"/>
    </source>
</evidence>
<feature type="transmembrane region" description="Helical" evidence="6">
    <location>
        <begin position="214"/>
        <end position="235"/>
    </location>
</feature>
<feature type="transmembrane region" description="Helical" evidence="6">
    <location>
        <begin position="433"/>
        <end position="455"/>
    </location>
</feature>
<dbReference type="Pfam" id="PF07690">
    <property type="entry name" value="MFS_1"/>
    <property type="match status" value="1"/>
</dbReference>
<evidence type="ECO:0000256" key="2">
    <source>
        <dbReference type="ARBA" id="ARBA00022692"/>
    </source>
</evidence>
<evidence type="ECO:0000256" key="6">
    <source>
        <dbReference type="SAM" id="Phobius"/>
    </source>
</evidence>
<dbReference type="GO" id="GO:0022857">
    <property type="term" value="F:transmembrane transporter activity"/>
    <property type="evidence" value="ECO:0007669"/>
    <property type="project" value="InterPro"/>
</dbReference>
<feature type="region of interest" description="Disordered" evidence="5">
    <location>
        <begin position="1"/>
        <end position="24"/>
    </location>
</feature>
<comment type="caution">
    <text evidence="8">The sequence shown here is derived from an EMBL/GenBank/DDBJ whole genome shotgun (WGS) entry which is preliminary data.</text>
</comment>
<dbReference type="OrthoDB" id="5376138at2759"/>
<keyword evidence="3 6" id="KW-1133">Transmembrane helix</keyword>
<accession>A0A1Y2D6S9</accession>
<dbReference type="GO" id="GO:0005886">
    <property type="term" value="C:plasma membrane"/>
    <property type="evidence" value="ECO:0007669"/>
    <property type="project" value="TreeGrafter"/>
</dbReference>
<feature type="transmembrane region" description="Helical" evidence="6">
    <location>
        <begin position="124"/>
        <end position="142"/>
    </location>
</feature>
<dbReference type="Proteomes" id="UP000193467">
    <property type="component" value="Unassembled WGS sequence"/>
</dbReference>
<feature type="transmembrane region" description="Helical" evidence="6">
    <location>
        <begin position="328"/>
        <end position="347"/>
    </location>
</feature>
<reference evidence="8 9" key="1">
    <citation type="submission" date="2016-07" db="EMBL/GenBank/DDBJ databases">
        <title>Pervasive Adenine N6-methylation of Active Genes in Fungi.</title>
        <authorList>
            <consortium name="DOE Joint Genome Institute"/>
            <person name="Mondo S.J."/>
            <person name="Dannebaum R.O."/>
            <person name="Kuo R.C."/>
            <person name="Labutti K."/>
            <person name="Haridas S."/>
            <person name="Kuo A."/>
            <person name="Salamov A."/>
            <person name="Ahrendt S.R."/>
            <person name="Lipzen A."/>
            <person name="Sullivan W."/>
            <person name="Andreopoulos W.B."/>
            <person name="Clum A."/>
            <person name="Lindquist E."/>
            <person name="Daum C."/>
            <person name="Ramamoorthy G.K."/>
            <person name="Gryganskyi A."/>
            <person name="Culley D."/>
            <person name="Magnuson J.K."/>
            <person name="James T.Y."/>
            <person name="O'Malley M.A."/>
            <person name="Stajich J.E."/>
            <person name="Spatafora J.W."/>
            <person name="Visel A."/>
            <person name="Grigoriev I.V."/>
        </authorList>
    </citation>
    <scope>NUCLEOTIDE SEQUENCE [LARGE SCALE GENOMIC DNA]</scope>
    <source>
        <strain evidence="8 9">62-1032</strain>
    </source>
</reference>
<feature type="transmembrane region" description="Helical" evidence="6">
    <location>
        <begin position="94"/>
        <end position="112"/>
    </location>
</feature>
<dbReference type="SUPFAM" id="SSF103473">
    <property type="entry name" value="MFS general substrate transporter"/>
    <property type="match status" value="1"/>
</dbReference>
<evidence type="ECO:0000313" key="9">
    <source>
        <dbReference type="Proteomes" id="UP000193467"/>
    </source>
</evidence>
<name>A0A1Y2D6S9_9BASI</name>
<dbReference type="InterPro" id="IPR020846">
    <property type="entry name" value="MFS_dom"/>
</dbReference>
<evidence type="ECO:0000256" key="1">
    <source>
        <dbReference type="ARBA" id="ARBA00004141"/>
    </source>
</evidence>
<feature type="transmembrane region" description="Helical" evidence="6">
    <location>
        <begin position="368"/>
        <end position="388"/>
    </location>
</feature>
<feature type="domain" description="Major facilitator superfamily (MFS) profile" evidence="7">
    <location>
        <begin position="56"/>
        <end position="498"/>
    </location>
</feature>
<evidence type="ECO:0000256" key="4">
    <source>
        <dbReference type="ARBA" id="ARBA00023136"/>
    </source>
</evidence>
<evidence type="ECO:0000259" key="7">
    <source>
        <dbReference type="PROSITE" id="PS50850"/>
    </source>
</evidence>
<dbReference type="STRING" id="106004.A0A1Y2D6S9"/>
<dbReference type="InterPro" id="IPR005829">
    <property type="entry name" value="Sugar_transporter_CS"/>
</dbReference>
<dbReference type="GO" id="GO:0140115">
    <property type="term" value="P:export across plasma membrane"/>
    <property type="evidence" value="ECO:0007669"/>
    <property type="project" value="UniProtKB-ARBA"/>
</dbReference>
<feature type="transmembrane region" description="Helical" evidence="6">
    <location>
        <begin position="184"/>
        <end position="202"/>
    </location>
</feature>
<dbReference type="FunCoup" id="A0A1Y2D6S9">
    <property type="interactions" value="5"/>
</dbReference>